<dbReference type="GO" id="GO:0016787">
    <property type="term" value="F:hydrolase activity"/>
    <property type="evidence" value="ECO:0007669"/>
    <property type="project" value="UniProtKB-KW"/>
</dbReference>
<evidence type="ECO:0000313" key="4">
    <source>
        <dbReference type="Proteomes" id="UP000789423"/>
    </source>
</evidence>
<dbReference type="InterPro" id="IPR002509">
    <property type="entry name" value="NODB_dom"/>
</dbReference>
<accession>A0ABM8Y5M7</accession>
<proteinExistence type="predicted"/>
<dbReference type="EMBL" id="CAKJTI010000001">
    <property type="protein sequence ID" value="CAG9610994.1"/>
    <property type="molecule type" value="Genomic_DNA"/>
</dbReference>
<evidence type="ECO:0000259" key="2">
    <source>
        <dbReference type="PROSITE" id="PS51677"/>
    </source>
</evidence>
<comment type="caution">
    <text evidence="3">The sequence shown here is derived from an EMBL/GenBank/DDBJ whole genome shotgun (WGS) entry which is preliminary data.</text>
</comment>
<dbReference type="RefSeq" id="WP_230573341.1">
    <property type="nucleotide sequence ID" value="NZ_CAKJTI010000001.1"/>
</dbReference>
<evidence type="ECO:0000313" key="3">
    <source>
        <dbReference type="EMBL" id="CAG9610994.1"/>
    </source>
</evidence>
<keyword evidence="1" id="KW-0472">Membrane</keyword>
<name>A0ABM8Y5M7_9BACI</name>
<dbReference type="EC" id="3.5.1.104" evidence="3"/>
<dbReference type="PANTHER" id="PTHR10587">
    <property type="entry name" value="GLYCOSYL TRANSFERASE-RELATED"/>
    <property type="match status" value="1"/>
</dbReference>
<dbReference type="PROSITE" id="PS51677">
    <property type="entry name" value="NODB"/>
    <property type="match status" value="1"/>
</dbReference>
<keyword evidence="3" id="KW-0378">Hydrolase</keyword>
<keyword evidence="4" id="KW-1185">Reference proteome</keyword>
<keyword evidence="1" id="KW-1133">Transmembrane helix</keyword>
<dbReference type="Proteomes" id="UP000789423">
    <property type="component" value="Unassembled WGS sequence"/>
</dbReference>
<dbReference type="Gene3D" id="3.20.20.370">
    <property type="entry name" value="Glycoside hydrolase/deacetylase"/>
    <property type="match status" value="1"/>
</dbReference>
<feature type="domain" description="NodB homology" evidence="2">
    <location>
        <begin position="74"/>
        <end position="254"/>
    </location>
</feature>
<organism evidence="3 4">
    <name type="scientific">Bacillus rhizoplanae</name>
    <dbReference type="NCBI Taxonomy" id="2880966"/>
    <lineage>
        <taxon>Bacteria</taxon>
        <taxon>Bacillati</taxon>
        <taxon>Bacillota</taxon>
        <taxon>Bacilli</taxon>
        <taxon>Bacillales</taxon>
        <taxon>Bacillaceae</taxon>
        <taxon>Bacillus</taxon>
    </lineage>
</organism>
<dbReference type="Pfam" id="PF01522">
    <property type="entry name" value="Polysacc_deac_1"/>
    <property type="match status" value="1"/>
</dbReference>
<dbReference type="NCBIfam" id="NF045822">
    <property type="entry name" value="PgAcgDacpgdA2_Bac"/>
    <property type="match status" value="1"/>
</dbReference>
<dbReference type="PANTHER" id="PTHR10587:SF125">
    <property type="entry name" value="POLYSACCHARIDE DEACETYLASE YHEN-RELATED"/>
    <property type="match status" value="1"/>
</dbReference>
<dbReference type="SUPFAM" id="SSF88713">
    <property type="entry name" value="Glycoside hydrolase/deacetylase"/>
    <property type="match status" value="1"/>
</dbReference>
<feature type="transmembrane region" description="Helical" evidence="1">
    <location>
        <begin position="12"/>
        <end position="32"/>
    </location>
</feature>
<gene>
    <name evidence="3" type="ORF">BACCIP111899_00166</name>
</gene>
<evidence type="ECO:0000256" key="1">
    <source>
        <dbReference type="SAM" id="Phobius"/>
    </source>
</evidence>
<keyword evidence="1" id="KW-0812">Transmembrane</keyword>
<sequence>MVDVTNHRSTIIKRLVIVVIAICAVAAGFFLFQSITSPAKAVANQENSVQFASEQTKVEMKKVAPEKYNGQVRKVVYLTFDDGPSEFQKEILDILKKNDIKGTFFMIGGNIPAYKESVKRLVKEGHYPGVHSMTHNYTKLYKEGKFVEEMKQAQDIMKEVTGIHPNLVRCPYGSMPGLTQALRDQMTSAGMKEWDWTVDSLDWKLPGNPNGVTQNVVSHVNKEREVVLMHEKKQTVQALQTIIDELRKKGYEFEVYDEAEHFPLNFWHDNRI</sequence>
<dbReference type="InterPro" id="IPR054858">
    <property type="entry name" value="PgAcgDac"/>
</dbReference>
<protein>
    <submittedName>
        <fullName evidence="3">Peptidoglycan-N-acetylglucosamine deacetylase</fullName>
        <ecNumber evidence="3">3.5.1.104</ecNumber>
    </submittedName>
</protein>
<dbReference type="InterPro" id="IPR050248">
    <property type="entry name" value="Polysacc_deacetylase_ArnD"/>
</dbReference>
<dbReference type="CDD" id="cd10944">
    <property type="entry name" value="CE4_SmPgdA_like"/>
    <property type="match status" value="1"/>
</dbReference>
<reference evidence="3 4" key="1">
    <citation type="submission" date="2021-10" db="EMBL/GenBank/DDBJ databases">
        <authorList>
            <person name="Criscuolo A."/>
        </authorList>
    </citation>
    <scope>NUCLEOTIDE SEQUENCE [LARGE SCALE GENOMIC DNA]</scope>
    <source>
        <strain evidence="4">CIP 111899</strain>
    </source>
</reference>
<dbReference type="InterPro" id="IPR011330">
    <property type="entry name" value="Glyco_hydro/deAcase_b/a-brl"/>
</dbReference>